<sequence length="94" mass="10464">MKCDEWNTKRKRAAESIIKRTWEMSSAVGLNVSWVGIDYGLPIEARASHVLGMVVSGRSYQVVFISYLLGIDSLDVAEYDIRRLINSCGIPAVS</sequence>
<proteinExistence type="predicted"/>
<gene>
    <name evidence="1" type="ORF">KP001_07820</name>
</gene>
<protein>
    <submittedName>
        <fullName evidence="1">Uncharacterized protein</fullName>
    </submittedName>
</protein>
<name>A0ABX8LK55_9BACT</name>
<keyword evidence="2" id="KW-1185">Reference proteome</keyword>
<evidence type="ECO:0000313" key="2">
    <source>
        <dbReference type="Proteomes" id="UP000683559"/>
    </source>
</evidence>
<dbReference type="Proteomes" id="UP000683559">
    <property type="component" value="Chromosome"/>
</dbReference>
<dbReference type="EMBL" id="CP077683">
    <property type="protein sequence ID" value="QXE92420.1"/>
    <property type="molecule type" value="Genomic_DNA"/>
</dbReference>
<accession>A0ABX8LK55</accession>
<evidence type="ECO:0000313" key="1">
    <source>
        <dbReference type="EMBL" id="QXE92420.1"/>
    </source>
</evidence>
<reference evidence="1 2" key="1">
    <citation type="submission" date="2021-06" db="EMBL/GenBank/DDBJ databases">
        <title>Gemonas diversity in paddy soil.</title>
        <authorList>
            <person name="Liu G."/>
        </authorList>
    </citation>
    <scope>NUCLEOTIDE SEQUENCE [LARGE SCALE GENOMIC DNA]</scope>
    <source>
        <strain evidence="1 2">RG2</strain>
    </source>
</reference>
<dbReference type="RefSeq" id="WP_217288972.1">
    <property type="nucleotide sequence ID" value="NZ_CP077683.1"/>
</dbReference>
<organism evidence="1 2">
    <name type="scientific">Geomonas subterranea</name>
    <dbReference type="NCBI Taxonomy" id="2847989"/>
    <lineage>
        <taxon>Bacteria</taxon>
        <taxon>Pseudomonadati</taxon>
        <taxon>Thermodesulfobacteriota</taxon>
        <taxon>Desulfuromonadia</taxon>
        <taxon>Geobacterales</taxon>
        <taxon>Geobacteraceae</taxon>
        <taxon>Geomonas</taxon>
    </lineage>
</organism>